<dbReference type="EMBL" id="CP157947">
    <property type="protein sequence ID" value="XBS71850.1"/>
    <property type="molecule type" value="Genomic_DNA"/>
</dbReference>
<keyword evidence="1" id="KW-1133">Transmembrane helix</keyword>
<feature type="transmembrane region" description="Helical" evidence="1">
    <location>
        <begin position="58"/>
        <end position="80"/>
    </location>
</feature>
<proteinExistence type="predicted"/>
<reference evidence="2" key="1">
    <citation type="submission" date="2024-06" db="EMBL/GenBank/DDBJ databases">
        <authorList>
            <person name="Coelho C."/>
            <person name="Bento M."/>
            <person name="Garcia E."/>
            <person name="Camelo A."/>
            <person name="Brandao I."/>
            <person name="Espirito Santo C."/>
            <person name="Trovao J."/>
            <person name="Verissimo A."/>
            <person name="Costa J."/>
            <person name="Tiago I."/>
        </authorList>
    </citation>
    <scope>NUCLEOTIDE SEQUENCE</scope>
    <source>
        <strain evidence="2">KWT182</strain>
    </source>
</reference>
<accession>A0AAU7QFI5</accession>
<keyword evidence="1" id="KW-0812">Transmembrane</keyword>
<gene>
    <name evidence="2" type="ORF">ABK905_09150</name>
</gene>
<evidence type="ECO:0000313" key="2">
    <source>
        <dbReference type="EMBL" id="XBS71850.1"/>
    </source>
</evidence>
<dbReference type="AlphaFoldDB" id="A0AAU7QFI5"/>
<evidence type="ECO:0000256" key="1">
    <source>
        <dbReference type="SAM" id="Phobius"/>
    </source>
</evidence>
<dbReference type="InterPro" id="IPR009707">
    <property type="entry name" value="GlpM/YdgC"/>
</dbReference>
<sequence>MNLLLKALTGAIVVLLIALLSKTRNYYLAGLLPLFPTFALIAHYIVGNERGPEALRTTILFGIWAVIPYLSYLVSLYFLIGSLRLSYALLCAVLFWAVAAWLLILVWRRWYGLG</sequence>
<feature type="transmembrane region" description="Helical" evidence="1">
    <location>
        <begin position="28"/>
        <end position="46"/>
    </location>
</feature>
<organism evidence="2">
    <name type="scientific">Acerihabitans sp. KWT182</name>
    <dbReference type="NCBI Taxonomy" id="3157919"/>
    <lineage>
        <taxon>Bacteria</taxon>
        <taxon>Pseudomonadati</taxon>
        <taxon>Pseudomonadota</taxon>
        <taxon>Gammaproteobacteria</taxon>
        <taxon>Enterobacterales</taxon>
        <taxon>Pectobacteriaceae</taxon>
        <taxon>Acerihabitans</taxon>
    </lineage>
</organism>
<name>A0AAU7QFI5_9GAMM</name>
<feature type="transmembrane region" description="Helical" evidence="1">
    <location>
        <begin position="86"/>
        <end position="107"/>
    </location>
</feature>
<keyword evidence="1" id="KW-0472">Membrane</keyword>
<dbReference type="Pfam" id="PF06942">
    <property type="entry name" value="GlpM"/>
    <property type="match status" value="1"/>
</dbReference>
<protein>
    <submittedName>
        <fullName evidence="2">GlpM family protein</fullName>
    </submittedName>
</protein>